<dbReference type="NCBIfam" id="TIGR03711">
    <property type="entry name" value="acc_sec_asp3"/>
    <property type="match status" value="1"/>
</dbReference>
<accession>A0A0R1VC85</accession>
<name>A0A0R1VC85_9LACO</name>
<dbReference type="GO" id="GO:0015031">
    <property type="term" value="P:protein transport"/>
    <property type="evidence" value="ECO:0007669"/>
    <property type="project" value="InterPro"/>
</dbReference>
<reference evidence="1 2" key="1">
    <citation type="journal article" date="2015" name="Genome Announc.">
        <title>Expanding the biotechnology potential of lactobacilli through comparative genomics of 213 strains and associated genera.</title>
        <authorList>
            <person name="Sun Z."/>
            <person name="Harris H.M."/>
            <person name="McCann A."/>
            <person name="Guo C."/>
            <person name="Argimon S."/>
            <person name="Zhang W."/>
            <person name="Yang X."/>
            <person name="Jeffery I.B."/>
            <person name="Cooney J.C."/>
            <person name="Kagawa T.F."/>
            <person name="Liu W."/>
            <person name="Song Y."/>
            <person name="Salvetti E."/>
            <person name="Wrobel A."/>
            <person name="Rasinkangas P."/>
            <person name="Parkhill J."/>
            <person name="Rea M.C."/>
            <person name="O'Sullivan O."/>
            <person name="Ritari J."/>
            <person name="Douillard F.P."/>
            <person name="Paul Ross R."/>
            <person name="Yang R."/>
            <person name="Briner A.E."/>
            <person name="Felis G.E."/>
            <person name="de Vos W.M."/>
            <person name="Barrangou R."/>
            <person name="Klaenhammer T.R."/>
            <person name="Caufield P.W."/>
            <person name="Cui Y."/>
            <person name="Zhang H."/>
            <person name="O'Toole P.W."/>
        </authorList>
    </citation>
    <scope>NUCLEOTIDE SEQUENCE [LARGE SCALE GENOMIC DNA]</scope>
    <source>
        <strain evidence="1 2">DSM 16045</strain>
    </source>
</reference>
<dbReference type="Proteomes" id="UP000051739">
    <property type="component" value="Unassembled WGS sequence"/>
</dbReference>
<dbReference type="InterPro" id="IPR022259">
    <property type="entry name" value="Acessory_Sec_prot_Asp3"/>
</dbReference>
<dbReference type="EMBL" id="AZFN01000030">
    <property type="protein sequence ID" value="KRM00611.1"/>
    <property type="molecule type" value="Genomic_DNA"/>
</dbReference>
<dbReference type="Pfam" id="PF15432">
    <property type="entry name" value="Sec-ASP3"/>
    <property type="match status" value="1"/>
</dbReference>
<sequence length="205" mass="23890">MQSIYWDNISNLFWSGIAGDLRYISQTGYLYSDTTLDSSGHAYWFGSTIRRLAKDQWYFRNDLLPAGEVIYKWDLLFAYPIGRAFPRLPLLTPGHRYQLRLHADIDDPTTIYLRMITYDFQGKLIKNQMINGMEGEVTYQEKAYNYTLELISGGCTELTFERIDVVDVTDLAEDAYLLTDQYCQAHHQELIEQEAKQRSIINQAL</sequence>
<keyword evidence="2" id="KW-1185">Reference proteome</keyword>
<gene>
    <name evidence="1" type="ORF">FC60_GL001178</name>
</gene>
<dbReference type="AlphaFoldDB" id="A0A0R1VC85"/>
<proteinExistence type="predicted"/>
<protein>
    <recommendedName>
        <fullName evidence="3">Accessory Sec system protein Asp3</fullName>
    </recommendedName>
</protein>
<evidence type="ECO:0008006" key="3">
    <source>
        <dbReference type="Google" id="ProtNLM"/>
    </source>
</evidence>
<dbReference type="PATRIC" id="fig|1423749.3.peg.1201"/>
<dbReference type="RefSeq" id="WP_056937957.1">
    <property type="nucleotide sequence ID" value="NZ_AZFN01000030.1"/>
</dbReference>
<comment type="caution">
    <text evidence="1">The sequence shown here is derived from an EMBL/GenBank/DDBJ whole genome shotgun (WGS) entry which is preliminary data.</text>
</comment>
<evidence type="ECO:0000313" key="2">
    <source>
        <dbReference type="Proteomes" id="UP000051739"/>
    </source>
</evidence>
<evidence type="ECO:0000313" key="1">
    <source>
        <dbReference type="EMBL" id="KRM00611.1"/>
    </source>
</evidence>
<organism evidence="1 2">
    <name type="scientific">Limosilactobacillus gastricus DSM 16045</name>
    <dbReference type="NCBI Taxonomy" id="1423749"/>
    <lineage>
        <taxon>Bacteria</taxon>
        <taxon>Bacillati</taxon>
        <taxon>Bacillota</taxon>
        <taxon>Bacilli</taxon>
        <taxon>Lactobacillales</taxon>
        <taxon>Lactobacillaceae</taxon>
        <taxon>Limosilactobacillus</taxon>
    </lineage>
</organism>